<keyword evidence="2" id="KW-0812">Transmembrane</keyword>
<dbReference type="Proteomes" id="UP001219525">
    <property type="component" value="Unassembled WGS sequence"/>
</dbReference>
<evidence type="ECO:0000313" key="4">
    <source>
        <dbReference type="Proteomes" id="UP001219525"/>
    </source>
</evidence>
<protein>
    <submittedName>
        <fullName evidence="3">Uncharacterized protein</fullName>
    </submittedName>
</protein>
<keyword evidence="4" id="KW-1185">Reference proteome</keyword>
<evidence type="ECO:0000256" key="2">
    <source>
        <dbReference type="SAM" id="Phobius"/>
    </source>
</evidence>
<dbReference type="EMBL" id="JARJCW010000009">
    <property type="protein sequence ID" value="KAJ7220543.1"/>
    <property type="molecule type" value="Genomic_DNA"/>
</dbReference>
<comment type="caution">
    <text evidence="3">The sequence shown here is derived from an EMBL/GenBank/DDBJ whole genome shotgun (WGS) entry which is preliminary data.</text>
</comment>
<dbReference type="AlphaFoldDB" id="A0AAD6YHL9"/>
<accession>A0AAD6YHL9</accession>
<reference evidence="3" key="1">
    <citation type="submission" date="2023-03" db="EMBL/GenBank/DDBJ databases">
        <title>Massive genome expansion in bonnet fungi (Mycena s.s.) driven by repeated elements and novel gene families across ecological guilds.</title>
        <authorList>
            <consortium name="Lawrence Berkeley National Laboratory"/>
            <person name="Harder C.B."/>
            <person name="Miyauchi S."/>
            <person name="Viragh M."/>
            <person name="Kuo A."/>
            <person name="Thoen E."/>
            <person name="Andreopoulos B."/>
            <person name="Lu D."/>
            <person name="Skrede I."/>
            <person name="Drula E."/>
            <person name="Henrissat B."/>
            <person name="Morin E."/>
            <person name="Kohler A."/>
            <person name="Barry K."/>
            <person name="LaButti K."/>
            <person name="Morin E."/>
            <person name="Salamov A."/>
            <person name="Lipzen A."/>
            <person name="Mereny Z."/>
            <person name="Hegedus B."/>
            <person name="Baldrian P."/>
            <person name="Stursova M."/>
            <person name="Weitz H."/>
            <person name="Taylor A."/>
            <person name="Grigoriev I.V."/>
            <person name="Nagy L.G."/>
            <person name="Martin F."/>
            <person name="Kauserud H."/>
        </authorList>
    </citation>
    <scope>NUCLEOTIDE SEQUENCE</scope>
    <source>
        <strain evidence="3">9144</strain>
    </source>
</reference>
<organism evidence="3 4">
    <name type="scientific">Mycena pura</name>
    <dbReference type="NCBI Taxonomy" id="153505"/>
    <lineage>
        <taxon>Eukaryota</taxon>
        <taxon>Fungi</taxon>
        <taxon>Dikarya</taxon>
        <taxon>Basidiomycota</taxon>
        <taxon>Agaricomycotina</taxon>
        <taxon>Agaricomycetes</taxon>
        <taxon>Agaricomycetidae</taxon>
        <taxon>Agaricales</taxon>
        <taxon>Marasmiineae</taxon>
        <taxon>Mycenaceae</taxon>
        <taxon>Mycena</taxon>
    </lineage>
</organism>
<evidence type="ECO:0000313" key="3">
    <source>
        <dbReference type="EMBL" id="KAJ7220543.1"/>
    </source>
</evidence>
<gene>
    <name evidence="3" type="ORF">GGX14DRAFT_540715</name>
</gene>
<proteinExistence type="predicted"/>
<feature type="transmembrane region" description="Helical" evidence="2">
    <location>
        <begin position="608"/>
        <end position="628"/>
    </location>
</feature>
<feature type="transmembrane region" description="Helical" evidence="2">
    <location>
        <begin position="581"/>
        <end position="602"/>
    </location>
</feature>
<name>A0AAD6YHL9_9AGAR</name>
<keyword evidence="2" id="KW-0472">Membrane</keyword>
<keyword evidence="2" id="KW-1133">Transmembrane helix</keyword>
<sequence length="674" mass="74068">MAAQATQDLGDSIASQAPDQAYENVWRREPYSTFSTLQALLGVLQHDELALFFKQQASDPTKSSFLLATARDRLCAVRGVPDGLMCSGFSLAVYDEMISHGQNVQDVKMLDTPGHSLMSLKIDATRTVVIDSSFSKCIWLKAGSSGSVGKGDNDTLHWNEGVSLPNPHGPTLLFADGSPRQYATKNNANPEPLRTVMTRPEFTTRNLERTVKLGREKKGVIVATLGHLVDDGQCTSHTMVRLNLKTAEARISFPRAPDHEDGEGKKFEELAYRFDCDSEADRVDAVTSFNNALLAVPEFSTTLAKSMTTLVENMVHYRYSYDRQDAGDEKLKIGGDKLIPKRRTRNRRFGGGDTSNGCTPSLAVSCSWGSESSSQRPTDLCGPRNASRRVVGRNISQETHNPDLTLDRRFERILLRIQRGGWNVGTFLAKLLAFPTHAAMSRSPRHAQLVSAFLRGATNQQVSADHIAELMYASNDSVPGPRTKRRDDDPATRMARHRLSEWAIRKVEGYQRRDDLGFSPRVLTRQGRAAAGAKERCLAAAALQTTLRENLRPSPQNPTPYATHLSRSVPPGSGRNRKDPLVIIVITFFMLMYARNLHFAVFRKIAGIWLFANNASASIFSVLSRIGLSSSYTTVLKTLRALSASAQQGGGMVMPRGGATPAMVMGKDASNAPK</sequence>
<evidence type="ECO:0000256" key="1">
    <source>
        <dbReference type="SAM" id="MobiDB-lite"/>
    </source>
</evidence>
<feature type="region of interest" description="Disordered" evidence="1">
    <location>
        <begin position="549"/>
        <end position="574"/>
    </location>
</feature>